<feature type="compositionally biased region" description="Basic and acidic residues" evidence="2">
    <location>
        <begin position="714"/>
        <end position="762"/>
    </location>
</feature>
<feature type="compositionally biased region" description="Basic residues" evidence="2">
    <location>
        <begin position="811"/>
        <end position="821"/>
    </location>
</feature>
<feature type="compositionally biased region" description="Low complexity" evidence="2">
    <location>
        <begin position="21"/>
        <end position="32"/>
    </location>
</feature>
<feature type="compositionally biased region" description="Polar residues" evidence="2">
    <location>
        <begin position="660"/>
        <end position="673"/>
    </location>
</feature>
<dbReference type="EMBL" id="GDQN01006050">
    <property type="protein sequence ID" value="JAT85004.1"/>
    <property type="molecule type" value="Transcribed_RNA"/>
</dbReference>
<evidence type="ECO:0000256" key="2">
    <source>
        <dbReference type="SAM" id="MobiDB-lite"/>
    </source>
</evidence>
<feature type="compositionally biased region" description="Basic and acidic residues" evidence="2">
    <location>
        <begin position="153"/>
        <end position="167"/>
    </location>
</feature>
<feature type="region of interest" description="Disordered" evidence="2">
    <location>
        <begin position="655"/>
        <end position="821"/>
    </location>
</feature>
<feature type="compositionally biased region" description="Polar residues" evidence="2">
    <location>
        <begin position="796"/>
        <end position="810"/>
    </location>
</feature>
<feature type="coiled-coil region" evidence="1">
    <location>
        <begin position="61"/>
        <end position="88"/>
    </location>
</feature>
<feature type="region of interest" description="Disordered" evidence="2">
    <location>
        <begin position="1"/>
        <end position="32"/>
    </location>
</feature>
<dbReference type="AlphaFoldDB" id="A0A1E1WDE3"/>
<reference evidence="3" key="1">
    <citation type="submission" date="2015-09" db="EMBL/GenBank/DDBJ databases">
        <title>De novo assembly of Pectinophora gossypiella (Pink Bollworm) gut transcriptome.</title>
        <authorList>
            <person name="Tassone E.E."/>
        </authorList>
    </citation>
    <scope>NUCLEOTIDE SEQUENCE</scope>
</reference>
<name>A0A1E1WDE3_PECGO</name>
<evidence type="ECO:0000256" key="1">
    <source>
        <dbReference type="SAM" id="Coils"/>
    </source>
</evidence>
<feature type="compositionally biased region" description="Basic and acidic residues" evidence="2">
    <location>
        <begin position="434"/>
        <end position="456"/>
    </location>
</feature>
<protein>
    <submittedName>
        <fullName evidence="3">Uncharacterized protein</fullName>
    </submittedName>
</protein>
<gene>
    <name evidence="3" type="ORF">g.7480</name>
</gene>
<proteinExistence type="predicted"/>
<feature type="region of interest" description="Disordered" evidence="2">
    <location>
        <begin position="122"/>
        <end position="209"/>
    </location>
</feature>
<evidence type="ECO:0000313" key="3">
    <source>
        <dbReference type="EMBL" id="JAT85004.1"/>
    </source>
</evidence>
<accession>A0A1E1WDE3</accession>
<feature type="region of interest" description="Disordered" evidence="2">
    <location>
        <begin position="431"/>
        <end position="466"/>
    </location>
</feature>
<dbReference type="OrthoDB" id="7335059at2759"/>
<organism evidence="3">
    <name type="scientific">Pectinophora gossypiella</name>
    <name type="common">Cotton pink bollworm</name>
    <name type="synonym">Depressaria gossypiella</name>
    <dbReference type="NCBI Taxonomy" id="13191"/>
    <lineage>
        <taxon>Eukaryota</taxon>
        <taxon>Metazoa</taxon>
        <taxon>Ecdysozoa</taxon>
        <taxon>Arthropoda</taxon>
        <taxon>Hexapoda</taxon>
        <taxon>Insecta</taxon>
        <taxon>Pterygota</taxon>
        <taxon>Neoptera</taxon>
        <taxon>Endopterygota</taxon>
        <taxon>Lepidoptera</taxon>
        <taxon>Glossata</taxon>
        <taxon>Ditrysia</taxon>
        <taxon>Gelechioidea</taxon>
        <taxon>Gelechiidae</taxon>
        <taxon>Apatetrinae</taxon>
        <taxon>Pectinophora</taxon>
    </lineage>
</organism>
<sequence length="821" mass="93031">MRRNGNRGGPQNRGFSNDRFGNGSLGLQSSSGPLMTDHIQLHAGHHQMEGMRSNLPHTPALLDLDLELELLKRKREIIEKQQTMLLNESRFAPQSNQYNVNRNFSNFYNDAAGSQFDHYDRQQSLKRSAADGWNDGPAPKHYGGPSRSNQAPRRFDTFPKQNARFDQKMGQGPASQPRGQVHRRPTPAHIQNKQNKVAKSKRTPASVPNKLADYPVHERKNLIAQTAPLTSNTRIKKPIEILFLNPNEIPSPKLLGRLELALGNILRELRDQFGTLEEYGEIFRSSTIQRAIKQVLRERIRNVMLNKEVGNCADIVNAYRKQFPTDTDLELITKARDTCKDRNSLVIDLIESADPEKYFKRNFERLLNVSITKLFEKVAKLYESEPSRNKVSAEIMENIIIDLESDPDFIKIEKTEGDDPKKDIVDANKAAETANKDKQTAHEDNETVQKTEKPDQIAETPENGEKAVETVNNVWTAAEEAANISEAMDIAIDESLKARTHIGEPLKAKFFVKLIENMLKKMIPLALPKYKEYMINILNSDEEFKKTKAFLIMTTYKKAEEITDEPNGQSDTAIPGAPPYFVKILGRPTLPNKRLMKKFLDKFNPSMIKKHRVLHNVLYVSFKNKADFDNILTMTGALIASTKLDIRVSENISKRKGEAKQNTPNTSTNSDLLNDSDVPMPEASPDKELDESLDNQITDLLTSIREEEENNQIKNEEENKEIKNEDEIKEEPKQEVKEEVENAKTVEEVKDETQENGDKKENEEENETPSEESTVVSKEVEALKNEGTQGGRATPTRASSRLATATPSTIRTRRASKLAQN</sequence>
<keyword evidence="1" id="KW-0175">Coiled coil</keyword>